<dbReference type="InterPro" id="IPR050481">
    <property type="entry name" value="UDP-glycosyltransf_plant"/>
</dbReference>
<evidence type="ECO:0000256" key="1">
    <source>
        <dbReference type="ARBA" id="ARBA00009995"/>
    </source>
</evidence>
<organism evidence="6 7">
    <name type="scientific">Amborella trichopoda</name>
    <dbReference type="NCBI Taxonomy" id="13333"/>
    <lineage>
        <taxon>Eukaryota</taxon>
        <taxon>Viridiplantae</taxon>
        <taxon>Streptophyta</taxon>
        <taxon>Embryophyta</taxon>
        <taxon>Tracheophyta</taxon>
        <taxon>Spermatophyta</taxon>
        <taxon>Magnoliopsida</taxon>
        <taxon>Amborellales</taxon>
        <taxon>Amborellaceae</taxon>
        <taxon>Amborella</taxon>
    </lineage>
</organism>
<dbReference type="EMBL" id="KI397501">
    <property type="protein sequence ID" value="ERM95088.1"/>
    <property type="molecule type" value="Genomic_DNA"/>
</dbReference>
<dbReference type="PANTHER" id="PTHR48048:SF30">
    <property type="entry name" value="GLYCOSYLTRANSFERASE"/>
    <property type="match status" value="1"/>
</dbReference>
<evidence type="ECO:0000256" key="5">
    <source>
        <dbReference type="RuleBase" id="RU362057"/>
    </source>
</evidence>
<name>W1NHX5_AMBTC</name>
<dbReference type="PROSITE" id="PS00375">
    <property type="entry name" value="UDPGT"/>
    <property type="match status" value="1"/>
</dbReference>
<evidence type="ECO:0000256" key="4">
    <source>
        <dbReference type="RuleBase" id="RU003718"/>
    </source>
</evidence>
<dbReference type="Gramene" id="ERM95088">
    <property type="protein sequence ID" value="ERM95088"/>
    <property type="gene ID" value="AMTR_s00009p00254980"/>
</dbReference>
<evidence type="ECO:0000256" key="2">
    <source>
        <dbReference type="ARBA" id="ARBA00022676"/>
    </source>
</evidence>
<proteinExistence type="inferred from homology"/>
<protein>
    <recommendedName>
        <fullName evidence="5">Glycosyltransferase</fullName>
        <ecNumber evidence="5">2.4.1.-</ecNumber>
    </recommendedName>
</protein>
<dbReference type="Pfam" id="PF00201">
    <property type="entry name" value="UDPGT"/>
    <property type="match status" value="1"/>
</dbReference>
<dbReference type="OrthoDB" id="5835829at2759"/>
<keyword evidence="7" id="KW-1185">Reference proteome</keyword>
<reference evidence="7" key="1">
    <citation type="journal article" date="2013" name="Science">
        <title>The Amborella genome and the evolution of flowering plants.</title>
        <authorList>
            <consortium name="Amborella Genome Project"/>
        </authorList>
    </citation>
    <scope>NUCLEOTIDE SEQUENCE [LARGE SCALE GENOMIC DNA]</scope>
</reference>
<dbReference type="EC" id="2.4.1.-" evidence="5"/>
<dbReference type="GO" id="GO:0016757">
    <property type="term" value="F:glycosyltransferase activity"/>
    <property type="evidence" value="ECO:0000318"/>
    <property type="project" value="GO_Central"/>
</dbReference>
<dbReference type="AlphaFoldDB" id="W1NHX5"/>
<dbReference type="HOGENOM" id="CLU_001724_3_2_1"/>
<evidence type="ECO:0000256" key="3">
    <source>
        <dbReference type="ARBA" id="ARBA00022679"/>
    </source>
</evidence>
<dbReference type="InterPro" id="IPR035595">
    <property type="entry name" value="UDP_glycos_trans_CS"/>
</dbReference>
<keyword evidence="3 4" id="KW-0808">Transferase</keyword>
<dbReference type="InterPro" id="IPR002213">
    <property type="entry name" value="UDP_glucos_trans"/>
</dbReference>
<accession>W1NHX5</accession>
<dbReference type="OMA" id="TTQSHEA"/>
<dbReference type="PANTHER" id="PTHR48048">
    <property type="entry name" value="GLYCOSYLTRANSFERASE"/>
    <property type="match status" value="1"/>
</dbReference>
<keyword evidence="2 4" id="KW-0328">Glycosyltransferase</keyword>
<dbReference type="FunFam" id="3.40.50.2000:FF:000056">
    <property type="entry name" value="Glycosyltransferase"/>
    <property type="match status" value="1"/>
</dbReference>
<sequence>MKEMVVVLYPSPCSGHLMSMVELAKLILHRHPNLSTTILTVNPPFYVGNTAPYIAYISNEFPDIAFLELSPPEFSVDHSLNLETLVFEFIHDSNPSVSKALESICEQSNIVAFIMDLFCMTALDVANDMHIPAHVFYTSSAADLAIFLYTPTLHSRIPISFRDQKELLIVPGLPLVPPTSMPDPLLDRTNKAYDWFVKACNRIALTQGILVNSFDELEPPRALRALAFGECTPDVPTPPVYCIGPLIAASTSGGDDDCQCLEWLRVQPAASVVYLCFGSQGTFSPPQIKEIAIGLENSRQRFLWVIHSTRLMHEPDLDALLPEGFLGRTAEFGMVMTSWAPQVAVLNHPAVGGFVTHCGWNSALESVCAGVPMLAWPLYAEQHLNALFMVEEMKIAMAMEIGDSGFVDGGAVARCVKGLMESEKGNMLRDRSKALKEKAATALSEGGTSRLSLDAAVEAWLGAVQP</sequence>
<dbReference type="Proteomes" id="UP000017836">
    <property type="component" value="Unassembled WGS sequence"/>
</dbReference>
<dbReference type="KEGG" id="atr:18423043"/>
<dbReference type="SUPFAM" id="SSF53756">
    <property type="entry name" value="UDP-Glycosyltransferase/glycogen phosphorylase"/>
    <property type="match status" value="1"/>
</dbReference>
<evidence type="ECO:0000313" key="7">
    <source>
        <dbReference type="Proteomes" id="UP000017836"/>
    </source>
</evidence>
<comment type="similarity">
    <text evidence="1 4">Belongs to the UDP-glycosyltransferase family.</text>
</comment>
<gene>
    <name evidence="6" type="ORF">AMTR_s00009p00254980</name>
</gene>
<evidence type="ECO:0000313" key="6">
    <source>
        <dbReference type="EMBL" id="ERM95088.1"/>
    </source>
</evidence>
<dbReference type="CDD" id="cd03784">
    <property type="entry name" value="GT1_Gtf-like"/>
    <property type="match status" value="1"/>
</dbReference>
<dbReference type="eggNOG" id="KOG1192">
    <property type="taxonomic scope" value="Eukaryota"/>
</dbReference>
<dbReference type="GO" id="GO:0035251">
    <property type="term" value="F:UDP-glucosyltransferase activity"/>
    <property type="evidence" value="ECO:0007669"/>
    <property type="project" value="InterPro"/>
</dbReference>
<dbReference type="Gene3D" id="3.40.50.2000">
    <property type="entry name" value="Glycogen Phosphorylase B"/>
    <property type="match status" value="2"/>
</dbReference>